<evidence type="ECO:0000256" key="1">
    <source>
        <dbReference type="SAM" id="SignalP"/>
    </source>
</evidence>
<name>A0ABY0EPW7_CLOTA</name>
<comment type="caution">
    <text evidence="2">The sequence shown here is derived from an EMBL/GenBank/DDBJ whole genome shotgun (WGS) entry which is preliminary data.</text>
</comment>
<dbReference type="RefSeq" id="WP_039261730.1">
    <property type="nucleotide sequence ID" value="NZ_JSWD01000087.1"/>
</dbReference>
<reference evidence="2 3" key="1">
    <citation type="submission" date="2018-06" db="EMBL/GenBank/DDBJ databases">
        <title>Genome conservation of Clostridium tetani.</title>
        <authorList>
            <person name="Bruggemann H."/>
            <person name="Popoff M.R."/>
        </authorList>
    </citation>
    <scope>NUCLEOTIDE SEQUENCE [LARGE SCALE GENOMIC DNA]</scope>
    <source>
        <strain evidence="2 3">63.05</strain>
    </source>
</reference>
<dbReference type="PROSITE" id="PS51257">
    <property type="entry name" value="PROKAR_LIPOPROTEIN"/>
    <property type="match status" value="1"/>
</dbReference>
<evidence type="ECO:0008006" key="4">
    <source>
        <dbReference type="Google" id="ProtNLM"/>
    </source>
</evidence>
<dbReference type="Proteomes" id="UP000290273">
    <property type="component" value="Unassembled WGS sequence"/>
</dbReference>
<proteinExistence type="predicted"/>
<dbReference type="EMBL" id="QMAU01000027">
    <property type="protein sequence ID" value="RXI56932.1"/>
    <property type="molecule type" value="Genomic_DNA"/>
</dbReference>
<evidence type="ECO:0000313" key="2">
    <source>
        <dbReference type="EMBL" id="RXI56932.1"/>
    </source>
</evidence>
<sequence length="119" mass="13205">MKKFLSILLSCVFIFALIGCGGDSEVDKAKKAERDKRTTIITTAQSVVEENLKSPGTAKVNVYNIKETNSDNENMTVYNVSGYVDAENSFGAKLRSNFIVRLEGTKDLSKYEVLDVKIE</sequence>
<feature type="signal peptide" evidence="1">
    <location>
        <begin position="1"/>
        <end position="21"/>
    </location>
</feature>
<organism evidence="2 3">
    <name type="scientific">Clostridium tetani</name>
    <dbReference type="NCBI Taxonomy" id="1513"/>
    <lineage>
        <taxon>Bacteria</taxon>
        <taxon>Bacillati</taxon>
        <taxon>Bacillota</taxon>
        <taxon>Clostridia</taxon>
        <taxon>Eubacteriales</taxon>
        <taxon>Clostridiaceae</taxon>
        <taxon>Clostridium</taxon>
    </lineage>
</organism>
<accession>A0ABY0EPW7</accession>
<gene>
    <name evidence="2" type="ORF">DP131_06440</name>
</gene>
<protein>
    <recommendedName>
        <fullName evidence="4">Lipoprotein</fullName>
    </recommendedName>
</protein>
<feature type="chain" id="PRO_5046524217" description="Lipoprotein" evidence="1">
    <location>
        <begin position="22"/>
        <end position="119"/>
    </location>
</feature>
<evidence type="ECO:0000313" key="3">
    <source>
        <dbReference type="Proteomes" id="UP000290273"/>
    </source>
</evidence>
<keyword evidence="1" id="KW-0732">Signal</keyword>